<protein>
    <recommendedName>
        <fullName evidence="3">Helicase</fullName>
    </recommendedName>
</protein>
<dbReference type="EMBL" id="SCLC01001335">
    <property type="protein sequence ID" value="MBF4437785.1"/>
    <property type="molecule type" value="Genomic_DNA"/>
</dbReference>
<dbReference type="Gene3D" id="3.40.50.10810">
    <property type="entry name" value="Tandem AAA-ATPase domain"/>
    <property type="match status" value="1"/>
</dbReference>
<dbReference type="SUPFAM" id="SSF52540">
    <property type="entry name" value="P-loop containing nucleoside triphosphate hydrolases"/>
    <property type="match status" value="1"/>
</dbReference>
<proteinExistence type="predicted"/>
<evidence type="ECO:0008006" key="3">
    <source>
        <dbReference type="Google" id="ProtNLM"/>
    </source>
</evidence>
<comment type="caution">
    <text evidence="1">The sequence shown here is derived from an EMBL/GenBank/DDBJ whole genome shotgun (WGS) entry which is preliminary data.</text>
</comment>
<gene>
    <name evidence="1" type="ORF">ERJ77_25545</name>
</gene>
<name>A0AAW4BIJ5_VIBAN</name>
<dbReference type="Proteomes" id="UP000786185">
    <property type="component" value="Unassembled WGS sequence"/>
</dbReference>
<dbReference type="AlphaFoldDB" id="A0AAW4BIJ5"/>
<evidence type="ECO:0000313" key="1">
    <source>
        <dbReference type="EMBL" id="MBF4437785.1"/>
    </source>
</evidence>
<reference evidence="1" key="1">
    <citation type="journal article" date="2021" name="PeerJ">
        <title>Analysis of 44 Vibrio anguillarum genomes reveals high genetic diversity.</title>
        <authorList>
            <person name="Hansen M.J."/>
            <person name="Dalsgaard I."/>
        </authorList>
    </citation>
    <scope>NUCLEOTIDE SEQUENCE</scope>
    <source>
        <strain evidence="1">850617-1/1</strain>
    </source>
</reference>
<feature type="non-terminal residue" evidence="1">
    <location>
        <position position="253"/>
    </location>
</feature>
<evidence type="ECO:0000313" key="2">
    <source>
        <dbReference type="Proteomes" id="UP000786185"/>
    </source>
</evidence>
<dbReference type="InterPro" id="IPR038718">
    <property type="entry name" value="SNF2-like_sf"/>
</dbReference>
<sequence>DKIKEKEEALSKNADQIGFTFGDLGVDYLVVDEAHEFKNLTYATRTDRVVGMNDPKGSEKALDLLIKTRSIQGLENGGVTFMTGTPISNSLVEVYTMMYYLGHDTLKELKMSFYDAFAGSFFNTEITLEYTPTGTVKERSVLKGLNNMQQLSTLYRQFADVITQKDMVNIFRQDVEAKNKATGENKATRFPIPNIKGGKRQLNIAPATEAQREYNDYLIARMEAFNQLKTKEERIAYAKIDNPLWVLTDAKKA</sequence>
<dbReference type="PANTHER" id="PTHR41313:SF1">
    <property type="entry name" value="DNA METHYLASE ADENINE-SPECIFIC DOMAIN-CONTAINING PROTEIN"/>
    <property type="match status" value="1"/>
</dbReference>
<dbReference type="InterPro" id="IPR052933">
    <property type="entry name" value="DNA_Protect_Modify"/>
</dbReference>
<dbReference type="InterPro" id="IPR027417">
    <property type="entry name" value="P-loop_NTPase"/>
</dbReference>
<organism evidence="1 2">
    <name type="scientific">Vibrio anguillarum</name>
    <name type="common">Listonella anguillarum</name>
    <dbReference type="NCBI Taxonomy" id="55601"/>
    <lineage>
        <taxon>Bacteria</taxon>
        <taxon>Pseudomonadati</taxon>
        <taxon>Pseudomonadota</taxon>
        <taxon>Gammaproteobacteria</taxon>
        <taxon>Vibrionales</taxon>
        <taxon>Vibrionaceae</taxon>
        <taxon>Vibrio</taxon>
    </lineage>
</organism>
<accession>A0AAW4BIJ5</accession>
<feature type="non-terminal residue" evidence="1">
    <location>
        <position position="1"/>
    </location>
</feature>
<dbReference type="PANTHER" id="PTHR41313">
    <property type="entry name" value="ADENINE-SPECIFIC METHYLTRANSFERASE"/>
    <property type="match status" value="1"/>
</dbReference>